<evidence type="ECO:0000256" key="1">
    <source>
        <dbReference type="ARBA" id="ARBA00022723"/>
    </source>
</evidence>
<dbReference type="InterPro" id="IPR003656">
    <property type="entry name" value="Znf_BED"/>
</dbReference>
<sequence length="216" mass="25032">MDANLSAKHQQTSDCDTASATLTDLDTLPDDWRIFPRNKFPGFTISERAGRQTSWVWLHGYDIQDQDSPTRRKWFCRSCLQKPKPKILDFSSVGTQNIEKHLFREHKLVDESGKRLPAVRAGFKEKTPSRTIVEMLQLDMSDAKEQAIANALIQRFDKDHFQRLLLEWVIDANISFCQPEHCRLRRIFEYLNPSVAATSAHISRNTVRKRLIGLHI</sequence>
<dbReference type="EMBL" id="JAELUR010000016">
    <property type="protein sequence ID" value="KAG7423224.1"/>
    <property type="molecule type" value="Genomic_DNA"/>
</dbReference>
<organism evidence="6 7">
    <name type="scientific">Fusarium oxysporum f. sp. raphani</name>
    <dbReference type="NCBI Taxonomy" id="96318"/>
    <lineage>
        <taxon>Eukaryota</taxon>
        <taxon>Fungi</taxon>
        <taxon>Dikarya</taxon>
        <taxon>Ascomycota</taxon>
        <taxon>Pezizomycotina</taxon>
        <taxon>Sordariomycetes</taxon>
        <taxon>Hypocreomycetidae</taxon>
        <taxon>Hypocreales</taxon>
        <taxon>Nectriaceae</taxon>
        <taxon>Fusarium</taxon>
        <taxon>Fusarium oxysporum species complex</taxon>
    </lineage>
</organism>
<keyword evidence="3" id="KW-0862">Zinc</keyword>
<evidence type="ECO:0000256" key="3">
    <source>
        <dbReference type="ARBA" id="ARBA00022833"/>
    </source>
</evidence>
<feature type="domain" description="BED-type" evidence="5">
    <location>
        <begin position="51"/>
        <end position="113"/>
    </location>
</feature>
<proteinExistence type="predicted"/>
<dbReference type="GO" id="GO:0008270">
    <property type="term" value="F:zinc ion binding"/>
    <property type="evidence" value="ECO:0007669"/>
    <property type="project" value="UniProtKB-KW"/>
</dbReference>
<name>A0A8J5PGB4_FUSOX</name>
<comment type="caution">
    <text evidence="6">The sequence shown here is derived from an EMBL/GenBank/DDBJ whole genome shotgun (WGS) entry which is preliminary data.</text>
</comment>
<protein>
    <recommendedName>
        <fullName evidence="5">BED-type domain-containing protein</fullName>
    </recommendedName>
</protein>
<evidence type="ECO:0000313" key="7">
    <source>
        <dbReference type="Proteomes" id="UP000693942"/>
    </source>
</evidence>
<gene>
    <name evidence="6" type="ORF">Forpi1262_v015757</name>
</gene>
<dbReference type="PROSITE" id="PS50808">
    <property type="entry name" value="ZF_BED"/>
    <property type="match status" value="1"/>
</dbReference>
<dbReference type="GO" id="GO:0003677">
    <property type="term" value="F:DNA binding"/>
    <property type="evidence" value="ECO:0007669"/>
    <property type="project" value="InterPro"/>
</dbReference>
<evidence type="ECO:0000256" key="4">
    <source>
        <dbReference type="PROSITE-ProRule" id="PRU00027"/>
    </source>
</evidence>
<dbReference type="Proteomes" id="UP000693942">
    <property type="component" value="Unassembled WGS sequence"/>
</dbReference>
<keyword evidence="2 4" id="KW-0863">Zinc-finger</keyword>
<evidence type="ECO:0000259" key="5">
    <source>
        <dbReference type="PROSITE" id="PS50808"/>
    </source>
</evidence>
<evidence type="ECO:0000256" key="2">
    <source>
        <dbReference type="ARBA" id="ARBA00022771"/>
    </source>
</evidence>
<dbReference type="AlphaFoldDB" id="A0A8J5PGB4"/>
<evidence type="ECO:0000313" key="6">
    <source>
        <dbReference type="EMBL" id="KAG7423224.1"/>
    </source>
</evidence>
<accession>A0A8J5PGB4</accession>
<keyword evidence="1" id="KW-0479">Metal-binding</keyword>
<reference evidence="6" key="1">
    <citation type="submission" date="2021-04" db="EMBL/GenBank/DDBJ databases">
        <title>First draft genome resource for Brassicaceae pathogens Fusarium oxysporum f. sp. raphani and Fusarium oxysporum f. sp. rapae.</title>
        <authorList>
            <person name="Asai S."/>
        </authorList>
    </citation>
    <scope>NUCLEOTIDE SEQUENCE</scope>
    <source>
        <strain evidence="6">Tf1262</strain>
    </source>
</reference>